<dbReference type="Proteomes" id="UP001292084">
    <property type="component" value="Unassembled WGS sequence"/>
</dbReference>
<organism evidence="1 2">
    <name type="scientific">Jeotgalibacillus haloalkalitolerans</name>
    <dbReference type="NCBI Taxonomy" id="3104292"/>
    <lineage>
        <taxon>Bacteria</taxon>
        <taxon>Bacillati</taxon>
        <taxon>Bacillota</taxon>
        <taxon>Bacilli</taxon>
        <taxon>Bacillales</taxon>
        <taxon>Caryophanaceae</taxon>
        <taxon>Jeotgalibacillus</taxon>
    </lineage>
</organism>
<evidence type="ECO:0000313" key="1">
    <source>
        <dbReference type="EMBL" id="MDZ5712209.1"/>
    </source>
</evidence>
<reference evidence="1 2" key="1">
    <citation type="submission" date="2023-12" db="EMBL/GenBank/DDBJ databases">
        <title>Jeotgalibacillus haloalkaliphilus sp. nov., a novel salt-tolerant bacteria, isolated from the estuary of the Fenhe River into the Yellow River.</title>
        <authorList>
            <person name="Li Y."/>
        </authorList>
    </citation>
    <scope>NUCLEOTIDE SEQUENCE [LARGE SCALE GENOMIC DNA]</scope>
    <source>
        <strain evidence="1 2">HH7-29</strain>
    </source>
</reference>
<dbReference type="Pfam" id="PF06898">
    <property type="entry name" value="YqfD"/>
    <property type="match status" value="1"/>
</dbReference>
<dbReference type="RefSeq" id="WP_322421187.1">
    <property type="nucleotide sequence ID" value="NZ_JAXQNN010000002.1"/>
</dbReference>
<evidence type="ECO:0000313" key="2">
    <source>
        <dbReference type="Proteomes" id="UP001292084"/>
    </source>
</evidence>
<dbReference type="EMBL" id="JAXQNN010000002">
    <property type="protein sequence ID" value="MDZ5712209.1"/>
    <property type="molecule type" value="Genomic_DNA"/>
</dbReference>
<sequence>MIKQYLYVKVELTGENSSLVISRLLNNKVPVENIIYTQEGTTFVIRYTDLFLLRRAVFKSGNTVSLSNEGKNQEVLSFVKENVPSIAAFLLSMFIFFQAFQYIWSVEITGADPEIRDEAAEVLLENGIKAGIRQSDLLLNQQSASILYKEIEQLSWSGFEKKGSKLMVTLREKDFLDQDEQNQQAHLVASKTGTIHTLSVSSGTPVVKSGDVVSKGDILVSGYIGREGYEKGVRASGSVKALTWYTVNVSMPVKNQLKRITGESHSEYALQFKSYQTPFISHKRNSFKNQIKQTTDHPLSIFGFNLPVKLVEQRYKEVTVLEADLQKDQYKTVLKEIAARDVRTLTEGSGQILEEKILHEDIENGKVKLTIFYEVLENIAEPKPFTEETRE</sequence>
<protein>
    <submittedName>
        <fullName evidence="1">Sporulation protein YqfD</fullName>
    </submittedName>
</protein>
<name>A0ABU5KLS9_9BACL</name>
<accession>A0ABU5KLS9</accession>
<gene>
    <name evidence="1" type="ORF">UFB30_08200</name>
</gene>
<keyword evidence="2" id="KW-1185">Reference proteome</keyword>
<proteinExistence type="predicted"/>
<dbReference type="PIRSF" id="PIRSF029895">
    <property type="entry name" value="SpoIV"/>
    <property type="match status" value="1"/>
</dbReference>
<comment type="caution">
    <text evidence="1">The sequence shown here is derived from an EMBL/GenBank/DDBJ whole genome shotgun (WGS) entry which is preliminary data.</text>
</comment>
<dbReference type="InterPro" id="IPR010690">
    <property type="entry name" value="YqfD"/>
</dbReference>